<feature type="region of interest" description="Disordered" evidence="12">
    <location>
        <begin position="1"/>
        <end position="50"/>
    </location>
</feature>
<evidence type="ECO:0000256" key="4">
    <source>
        <dbReference type="ARBA" id="ARBA00021907"/>
    </source>
</evidence>
<evidence type="ECO:0000256" key="2">
    <source>
        <dbReference type="ARBA" id="ARBA00007379"/>
    </source>
</evidence>
<dbReference type="PANTHER" id="PTHR47755:SF1">
    <property type="entry name" value="CELL DIVISION PROTEIN FTSX"/>
    <property type="match status" value="1"/>
</dbReference>
<evidence type="ECO:0000256" key="1">
    <source>
        <dbReference type="ARBA" id="ARBA00004429"/>
    </source>
</evidence>
<feature type="compositionally biased region" description="Basic and acidic residues" evidence="12">
    <location>
        <begin position="14"/>
        <end position="26"/>
    </location>
</feature>
<comment type="caution">
    <text evidence="16">The sequence shown here is derived from an EMBL/GenBank/DDBJ whole genome shotgun (WGS) entry which is preliminary data.</text>
</comment>
<dbReference type="InterPro" id="IPR040690">
    <property type="entry name" value="FtsX_ECD"/>
</dbReference>
<evidence type="ECO:0000256" key="8">
    <source>
        <dbReference type="ARBA" id="ARBA00022692"/>
    </source>
</evidence>
<keyword evidence="6" id="KW-0997">Cell inner membrane</keyword>
<dbReference type="Pfam" id="PF02687">
    <property type="entry name" value="FtsX"/>
    <property type="match status" value="1"/>
</dbReference>
<dbReference type="PANTHER" id="PTHR47755">
    <property type="entry name" value="CELL DIVISION PROTEIN FTSX"/>
    <property type="match status" value="1"/>
</dbReference>
<feature type="transmembrane region" description="Helical" evidence="13">
    <location>
        <begin position="326"/>
        <end position="350"/>
    </location>
</feature>
<comment type="similarity">
    <text evidence="2">Belongs to the ABC-4 integral membrane protein family. FtsX subfamily.</text>
</comment>
<feature type="transmembrane region" description="Helical" evidence="13">
    <location>
        <begin position="232"/>
        <end position="252"/>
    </location>
</feature>
<dbReference type="Pfam" id="PF18075">
    <property type="entry name" value="FtsX_ECD"/>
    <property type="match status" value="1"/>
</dbReference>
<evidence type="ECO:0000256" key="6">
    <source>
        <dbReference type="ARBA" id="ARBA00022519"/>
    </source>
</evidence>
<evidence type="ECO:0000256" key="10">
    <source>
        <dbReference type="ARBA" id="ARBA00023136"/>
    </source>
</evidence>
<reference evidence="16" key="1">
    <citation type="submission" date="2023-07" db="EMBL/GenBank/DDBJ databases">
        <title>Genome content predicts the carbon catabolic preferences of heterotrophic bacteria.</title>
        <authorList>
            <person name="Gralka M."/>
        </authorList>
    </citation>
    <scope>NUCLEOTIDE SEQUENCE</scope>
    <source>
        <strain evidence="16">C2R13</strain>
    </source>
</reference>
<evidence type="ECO:0000313" key="17">
    <source>
        <dbReference type="Proteomes" id="UP001170481"/>
    </source>
</evidence>
<evidence type="ECO:0000256" key="12">
    <source>
        <dbReference type="SAM" id="MobiDB-lite"/>
    </source>
</evidence>
<accession>A0AAP4TYW6</accession>
<evidence type="ECO:0000256" key="3">
    <source>
        <dbReference type="ARBA" id="ARBA00011160"/>
    </source>
</evidence>
<dbReference type="AlphaFoldDB" id="A0AAP4TYW6"/>
<dbReference type="NCBIfam" id="TIGR00439">
    <property type="entry name" value="FtsX_Gneg"/>
    <property type="match status" value="1"/>
</dbReference>
<proteinExistence type="inferred from homology"/>
<comment type="subunit">
    <text evidence="3">Forms a membrane-associated complex with FtsE.</text>
</comment>
<dbReference type="InterPro" id="IPR004513">
    <property type="entry name" value="FtsX"/>
</dbReference>
<evidence type="ECO:0000256" key="13">
    <source>
        <dbReference type="SAM" id="Phobius"/>
    </source>
</evidence>
<keyword evidence="8 13" id="KW-0812">Transmembrane</keyword>
<dbReference type="RefSeq" id="WP_303593634.1">
    <property type="nucleotide sequence ID" value="NZ_JAUORK010000007.1"/>
</dbReference>
<feature type="transmembrane region" description="Helical" evidence="13">
    <location>
        <begin position="285"/>
        <end position="306"/>
    </location>
</feature>
<feature type="domain" description="ABC3 transporter permease C-terminal" evidence="14">
    <location>
        <begin position="236"/>
        <end position="349"/>
    </location>
</feature>
<evidence type="ECO:0000259" key="15">
    <source>
        <dbReference type="Pfam" id="PF18075"/>
    </source>
</evidence>
<dbReference type="GO" id="GO:0051301">
    <property type="term" value="P:cell division"/>
    <property type="evidence" value="ECO:0007669"/>
    <property type="project" value="UniProtKB-KW"/>
</dbReference>
<organism evidence="16 17">
    <name type="scientific">Cobetia amphilecti</name>
    <dbReference type="NCBI Taxonomy" id="1055104"/>
    <lineage>
        <taxon>Bacteria</taxon>
        <taxon>Pseudomonadati</taxon>
        <taxon>Pseudomonadota</taxon>
        <taxon>Gammaproteobacteria</taxon>
        <taxon>Oceanospirillales</taxon>
        <taxon>Halomonadaceae</taxon>
        <taxon>Cobetia</taxon>
    </lineage>
</organism>
<evidence type="ECO:0000256" key="5">
    <source>
        <dbReference type="ARBA" id="ARBA00022475"/>
    </source>
</evidence>
<keyword evidence="7 16" id="KW-0132">Cell division</keyword>
<name>A0AAP4TYW6_9GAMM</name>
<evidence type="ECO:0000256" key="9">
    <source>
        <dbReference type="ARBA" id="ARBA00022989"/>
    </source>
</evidence>
<comment type="subcellular location">
    <subcellularLocation>
        <location evidence="1">Cell inner membrane</location>
        <topology evidence="1">Multi-pass membrane protein</topology>
    </subcellularLocation>
</comment>
<protein>
    <recommendedName>
        <fullName evidence="4">Cell division protein FtsX</fullName>
    </recommendedName>
</protein>
<evidence type="ECO:0000256" key="11">
    <source>
        <dbReference type="ARBA" id="ARBA00023306"/>
    </source>
</evidence>
<keyword evidence="11" id="KW-0131">Cell cycle</keyword>
<dbReference type="Proteomes" id="UP001170481">
    <property type="component" value="Unassembled WGS sequence"/>
</dbReference>
<feature type="transmembrane region" description="Helical" evidence="13">
    <location>
        <begin position="77"/>
        <end position="105"/>
    </location>
</feature>
<dbReference type="EMBL" id="JAUORK010000007">
    <property type="protein sequence ID" value="MDO6672012.1"/>
    <property type="molecule type" value="Genomic_DNA"/>
</dbReference>
<dbReference type="InterPro" id="IPR003838">
    <property type="entry name" value="ABC3_permease_C"/>
</dbReference>
<dbReference type="GO" id="GO:0032153">
    <property type="term" value="C:cell division site"/>
    <property type="evidence" value="ECO:0007669"/>
    <property type="project" value="TreeGrafter"/>
</dbReference>
<keyword evidence="5" id="KW-1003">Cell membrane</keyword>
<evidence type="ECO:0000313" key="16">
    <source>
        <dbReference type="EMBL" id="MDO6672012.1"/>
    </source>
</evidence>
<keyword evidence="10 13" id="KW-0472">Membrane</keyword>
<dbReference type="GO" id="GO:0005886">
    <property type="term" value="C:plasma membrane"/>
    <property type="evidence" value="ECO:0007669"/>
    <property type="project" value="UniProtKB-SubCell"/>
</dbReference>
<evidence type="ECO:0000259" key="14">
    <source>
        <dbReference type="Pfam" id="PF02687"/>
    </source>
</evidence>
<gene>
    <name evidence="16" type="primary">ftsX</name>
    <name evidence="16" type="ORF">Q4535_07745</name>
</gene>
<feature type="domain" description="FtsX extracellular" evidence="15">
    <location>
        <begin position="120"/>
        <end position="210"/>
    </location>
</feature>
<evidence type="ECO:0000256" key="7">
    <source>
        <dbReference type="ARBA" id="ARBA00022618"/>
    </source>
</evidence>
<sequence length="360" mass="38289">MSPPRSRNDSPSSSRERGQPRAETRTRKVAAQAPESPEAAERAARKGARSSRVSVESRYRSWLRHHAAMARDSARRLLVAPIASLLTMLAIAIALTLPAALWLALDSARLLDNELNDSAQLTLYLETSVDESQALTLSDSLRDAAGVGGVRLITAAEGMQEFAQALDLKRSLSLLDDNPLPASIVITPLDTTPESVRALATRLEGEPGVASARLDLAWLERLRQLGELGQKVTLGLALLFGLGVLLVVGNTIRLSVESRRQEIEVVTLIGATHAFVRRPFLYSGAWYGLGGGLLACGILALGGNWLAAPVTALVQSYGGNYVLPALGVAGGATLLFSSTILGWIGAWIAVGRHLASISPR</sequence>
<dbReference type="Gene3D" id="3.30.70.3040">
    <property type="match status" value="1"/>
</dbReference>
<keyword evidence="9 13" id="KW-1133">Transmembrane helix</keyword>
<dbReference type="InterPro" id="IPR047590">
    <property type="entry name" value="FtsX_proteobact-type"/>
</dbReference>